<evidence type="ECO:0000256" key="6">
    <source>
        <dbReference type="ARBA" id="ARBA00023136"/>
    </source>
</evidence>
<feature type="transmembrane region" description="Helical" evidence="7">
    <location>
        <begin position="308"/>
        <end position="327"/>
    </location>
</feature>
<dbReference type="GO" id="GO:0016780">
    <property type="term" value="F:phosphotransferase activity, for other substituted phosphate groups"/>
    <property type="evidence" value="ECO:0007669"/>
    <property type="project" value="UniProtKB-ARBA"/>
</dbReference>
<keyword evidence="6 7" id="KW-0472">Membrane</keyword>
<evidence type="ECO:0000313" key="9">
    <source>
        <dbReference type="Proteomes" id="UP001633002"/>
    </source>
</evidence>
<dbReference type="Proteomes" id="UP001633002">
    <property type="component" value="Unassembled WGS sequence"/>
</dbReference>
<keyword evidence="9" id="KW-1185">Reference proteome</keyword>
<dbReference type="AlphaFoldDB" id="A0ABD3IJ86"/>
<dbReference type="EMBL" id="JBJQOH010000001">
    <property type="protein sequence ID" value="KAL3702425.1"/>
    <property type="molecule type" value="Genomic_DNA"/>
</dbReference>
<keyword evidence="4 7" id="KW-0812">Transmembrane</keyword>
<evidence type="ECO:0000256" key="1">
    <source>
        <dbReference type="ARBA" id="ARBA00004141"/>
    </source>
</evidence>
<dbReference type="PANTHER" id="PTHR22926">
    <property type="entry name" value="PHOSPHO-N-ACETYLMURAMOYL-PENTAPEPTIDE-TRANSFERASE"/>
    <property type="match status" value="1"/>
</dbReference>
<proteinExistence type="inferred from homology"/>
<comment type="caution">
    <text evidence="8">The sequence shown here is derived from an EMBL/GenBank/DDBJ whole genome shotgun (WGS) entry which is preliminary data.</text>
</comment>
<organism evidence="8 9">
    <name type="scientific">Riccia sorocarpa</name>
    <dbReference type="NCBI Taxonomy" id="122646"/>
    <lineage>
        <taxon>Eukaryota</taxon>
        <taxon>Viridiplantae</taxon>
        <taxon>Streptophyta</taxon>
        <taxon>Embryophyta</taxon>
        <taxon>Marchantiophyta</taxon>
        <taxon>Marchantiopsida</taxon>
        <taxon>Marchantiidae</taxon>
        <taxon>Marchantiales</taxon>
        <taxon>Ricciaceae</taxon>
        <taxon>Riccia</taxon>
    </lineage>
</organism>
<evidence type="ECO:0000256" key="3">
    <source>
        <dbReference type="ARBA" id="ARBA00022679"/>
    </source>
</evidence>
<name>A0ABD3IJ86_9MARC</name>
<protein>
    <recommendedName>
        <fullName evidence="10">Phospho-N-acetylmuramoyl-pentapeptide-transferase</fullName>
    </recommendedName>
</protein>
<comment type="similarity">
    <text evidence="2">Belongs to the glycosyltransferase 4 family. MraY subfamily.</text>
</comment>
<feature type="transmembrane region" description="Helical" evidence="7">
    <location>
        <begin position="249"/>
        <end position="274"/>
    </location>
</feature>
<dbReference type="InterPro" id="IPR003524">
    <property type="entry name" value="PNAcMuramoyl-5peptid_Trfase"/>
</dbReference>
<dbReference type="InterPro" id="IPR000715">
    <property type="entry name" value="Glycosyl_transferase_4"/>
</dbReference>
<comment type="subcellular location">
    <subcellularLocation>
        <location evidence="1">Membrane</location>
        <topology evidence="1">Multi-pass membrane protein</topology>
    </subcellularLocation>
</comment>
<dbReference type="InterPro" id="IPR018480">
    <property type="entry name" value="PNAcMuramoyl-5peptid_Trfase_CS"/>
</dbReference>
<feature type="transmembrane region" description="Helical" evidence="7">
    <location>
        <begin position="224"/>
        <end position="243"/>
    </location>
</feature>
<dbReference type="PANTHER" id="PTHR22926:SF5">
    <property type="entry name" value="PHOSPHO-N-ACETYLMURAMOYL-PENTAPEPTIDE-TRANSFERASE HOMOLOG"/>
    <property type="match status" value="1"/>
</dbReference>
<dbReference type="GO" id="GO:0016020">
    <property type="term" value="C:membrane"/>
    <property type="evidence" value="ECO:0007669"/>
    <property type="project" value="UniProtKB-SubCell"/>
</dbReference>
<evidence type="ECO:0000256" key="7">
    <source>
        <dbReference type="SAM" id="Phobius"/>
    </source>
</evidence>
<keyword evidence="3" id="KW-0808">Transferase</keyword>
<reference evidence="8 9" key="1">
    <citation type="submission" date="2024-09" db="EMBL/GenBank/DDBJ databases">
        <title>Chromosome-scale assembly of Riccia sorocarpa.</title>
        <authorList>
            <person name="Paukszto L."/>
        </authorList>
    </citation>
    <scope>NUCLEOTIDE SEQUENCE [LARGE SCALE GENOMIC DNA]</scope>
    <source>
        <strain evidence="8">LP-2024</strain>
        <tissue evidence="8">Aerial parts of the thallus</tissue>
    </source>
</reference>
<evidence type="ECO:0000256" key="2">
    <source>
        <dbReference type="ARBA" id="ARBA00005583"/>
    </source>
</evidence>
<evidence type="ECO:0000256" key="5">
    <source>
        <dbReference type="ARBA" id="ARBA00022989"/>
    </source>
</evidence>
<sequence length="328" mass="35275">MAPRVNGLLGFSGGAAIRDCRRGLRNLSCCKLASCENYSNGPKRPSGHSHVVAVKVFYSDMSAKDPENFASIPKFSLEPQTWKFVDHIALTLVYGGIGLLDDTLSLVRKHNYGLPGRIKFVLQVVAGIGFFLWLKSANVSSSNITKTVVPLPAPVGHLALGKWYMALTAFCCAAMSNGVNLTDGLDGLAGGTEALRQLPLGRFGSSMAGACFGFLVHNRYKAEVFMGDTGSLALGGALAAIAASTRMFFPLFVASGVFVVETLSVIGQVSYFQLTKRLYGEGRRWLRMAPLHHHLEFLGFVETRISTLAYAVGIILFILAAYSGLLLS</sequence>
<evidence type="ECO:0000256" key="4">
    <source>
        <dbReference type="ARBA" id="ARBA00022692"/>
    </source>
</evidence>
<evidence type="ECO:0000313" key="8">
    <source>
        <dbReference type="EMBL" id="KAL3702425.1"/>
    </source>
</evidence>
<gene>
    <name evidence="8" type="ORF">R1sor_020447</name>
</gene>
<accession>A0ABD3IJ86</accession>
<dbReference type="CDD" id="cd06852">
    <property type="entry name" value="GT_MraY"/>
    <property type="match status" value="1"/>
</dbReference>
<evidence type="ECO:0008006" key="10">
    <source>
        <dbReference type="Google" id="ProtNLM"/>
    </source>
</evidence>
<dbReference type="PROSITE" id="PS01348">
    <property type="entry name" value="MRAY_2"/>
    <property type="match status" value="1"/>
</dbReference>
<dbReference type="Pfam" id="PF00953">
    <property type="entry name" value="Glycos_transf_4"/>
    <property type="match status" value="1"/>
</dbReference>
<keyword evidence="5 7" id="KW-1133">Transmembrane helix</keyword>